<dbReference type="Proteomes" id="UP000253817">
    <property type="component" value="Unassembled WGS sequence"/>
</dbReference>
<dbReference type="GO" id="GO:0016491">
    <property type="term" value="F:oxidoreductase activity"/>
    <property type="evidence" value="ECO:0007669"/>
    <property type="project" value="UniProtKB-KW"/>
</dbReference>
<dbReference type="NCBIfam" id="NF005044">
    <property type="entry name" value="PRK06458.1-4"/>
    <property type="match status" value="1"/>
</dbReference>
<dbReference type="EMBL" id="PPTT01000018">
    <property type="protein sequence ID" value="RDB68123.1"/>
    <property type="molecule type" value="Genomic_DNA"/>
</dbReference>
<keyword evidence="3 7" id="KW-0812">Transmembrane</keyword>
<reference evidence="11" key="3">
    <citation type="journal article" date="2019" name="Microbiol. Resour. Announc.">
        <title>Draft Genome Sequences of Type Strains of Gordonibacter faecihominis, Paraeggerthella hongkongensis, Parvibacter caecicola,Slackia equolifaciens, Slackia faecicanis, and Slackia isoflavoniconvertens.</title>
        <authorList>
            <person name="Danylec N."/>
            <person name="Stoll D.A."/>
            <person name="Dotsch A."/>
            <person name="Huch M."/>
        </authorList>
    </citation>
    <scope>NUCLEOTIDE SEQUENCE</scope>
    <source>
        <strain evidence="11">DSM 16107</strain>
    </source>
</reference>
<evidence type="ECO:0000313" key="13">
    <source>
        <dbReference type="Proteomes" id="UP000270112"/>
    </source>
</evidence>
<sequence>MDYAMLVVVLMALPLVASLLMAALPSKSVPRGLYEAIHLASLAGVLVLSLFLTAQVVTSGEAVNAIGLWFHLDALGSVFVALIGCIGFLTGFYSLAYIRHDVEIGHMSPSQVKQYYVFFSLFVFTMLVVALSNNIIMMWVGIEATTLSTVFLVGAYSTKLSLEAAWKYVIVCTAGVAFGLYGTVLVYANAADVMADAHQAVFWTSLLPYASQFDVVLMQIAFVFAAIGFGTKAGLFPMHTWLPDAHSEAPSPVSGLLSGVLLKCAMLIIIRFYILAVQAIGPAFPQLLMLVLGILSVGVAAFAVFSQDDLKRKLAYSSCENVGVVALCLGFGGPLGVAAALLHCIMHGFTKAFLFCLSGNVLMKYGTRDLNKISGILKVAPVTGVLLAIGLFALACFPPFAMFISEVMAFVAGIVSGNIVIVVVFALALTVVIAALVGVVTRSVMGTAPEGMKKGDVGALALVPEFVLVAVVVWFGVALPQPVLAGVEEATAIVLQQDSDVLHEAPLFKDLFAATEGARDAASE</sequence>
<evidence type="ECO:0000256" key="5">
    <source>
        <dbReference type="ARBA" id="ARBA00023002"/>
    </source>
</evidence>
<keyword evidence="2" id="KW-1003">Cell membrane</keyword>
<evidence type="ECO:0000256" key="1">
    <source>
        <dbReference type="ARBA" id="ARBA00004651"/>
    </source>
</evidence>
<dbReference type="RefSeq" id="WP_114546765.1">
    <property type="nucleotide sequence ID" value="NZ_CATYHD010000009.1"/>
</dbReference>
<dbReference type="GO" id="GO:0042773">
    <property type="term" value="P:ATP synthesis coupled electron transport"/>
    <property type="evidence" value="ECO:0007669"/>
    <property type="project" value="InterPro"/>
</dbReference>
<feature type="transmembrane region" description="Helical" evidence="8">
    <location>
        <begin position="260"/>
        <end position="281"/>
    </location>
</feature>
<evidence type="ECO:0000256" key="4">
    <source>
        <dbReference type="ARBA" id="ARBA00022989"/>
    </source>
</evidence>
<organism evidence="11 13">
    <name type="scientific">Eggerthella sinensis</name>
    <dbReference type="NCBI Taxonomy" id="242230"/>
    <lineage>
        <taxon>Bacteria</taxon>
        <taxon>Bacillati</taxon>
        <taxon>Actinomycetota</taxon>
        <taxon>Coriobacteriia</taxon>
        <taxon>Eggerthellales</taxon>
        <taxon>Eggerthellaceae</taxon>
        <taxon>Eggerthella</taxon>
    </lineage>
</organism>
<feature type="transmembrane region" description="Helical" evidence="8">
    <location>
        <begin position="6"/>
        <end position="24"/>
    </location>
</feature>
<dbReference type="GO" id="GO:0008137">
    <property type="term" value="F:NADH dehydrogenase (ubiquinone) activity"/>
    <property type="evidence" value="ECO:0007669"/>
    <property type="project" value="InterPro"/>
</dbReference>
<evidence type="ECO:0000256" key="8">
    <source>
        <dbReference type="SAM" id="Phobius"/>
    </source>
</evidence>
<comment type="caution">
    <text evidence="11">The sequence shown here is derived from an EMBL/GenBank/DDBJ whole genome shotgun (WGS) entry which is preliminary data.</text>
</comment>
<feature type="transmembrane region" description="Helical" evidence="8">
    <location>
        <begin position="287"/>
        <end position="306"/>
    </location>
</feature>
<comment type="subcellular location">
    <subcellularLocation>
        <location evidence="1">Cell membrane</location>
        <topology evidence="1">Multi-pass membrane protein</topology>
    </subcellularLocation>
    <subcellularLocation>
        <location evidence="7">Membrane</location>
        <topology evidence="7">Multi-pass membrane protein</topology>
    </subcellularLocation>
</comment>
<dbReference type="InterPro" id="IPR003918">
    <property type="entry name" value="NADH_UbQ_OxRdtase"/>
</dbReference>
<reference evidence="13" key="2">
    <citation type="submission" date="2018-05" db="EMBL/GenBank/DDBJ databases">
        <title>Genome Sequencing of selected type strains of the family Eggerthellaceae.</title>
        <authorList>
            <person name="Danylec N."/>
            <person name="Stoll D.A."/>
            <person name="Doetsch A."/>
            <person name="Huch M."/>
        </authorList>
    </citation>
    <scope>NUCLEOTIDE SEQUENCE [LARGE SCALE GENOMIC DNA]</scope>
    <source>
        <strain evidence="13">DSM 16107</strain>
    </source>
</reference>
<feature type="transmembrane region" description="Helical" evidence="8">
    <location>
        <begin position="457"/>
        <end position="477"/>
    </location>
</feature>
<gene>
    <name evidence="10" type="ORF">C1876_10935</name>
    <name evidence="11" type="ORF">DMP09_12255</name>
</gene>
<feature type="transmembrane region" description="Helical" evidence="8">
    <location>
        <begin position="318"/>
        <end position="342"/>
    </location>
</feature>
<keyword evidence="4 8" id="KW-1133">Transmembrane helix</keyword>
<feature type="transmembrane region" description="Helical" evidence="8">
    <location>
        <begin position="115"/>
        <end position="132"/>
    </location>
</feature>
<dbReference type="AlphaFoldDB" id="A0A3N0IV84"/>
<feature type="domain" description="NADH:quinone oxidoreductase/Mrp antiporter transmembrane" evidence="9">
    <location>
        <begin position="132"/>
        <end position="426"/>
    </location>
</feature>
<dbReference type="PRINTS" id="PR01437">
    <property type="entry name" value="NUOXDRDTASE4"/>
</dbReference>
<feature type="transmembrane region" description="Helical" evidence="8">
    <location>
        <begin position="209"/>
        <end position="229"/>
    </location>
</feature>
<dbReference type="GO" id="GO:0005886">
    <property type="term" value="C:plasma membrane"/>
    <property type="evidence" value="ECO:0007669"/>
    <property type="project" value="UniProtKB-SubCell"/>
</dbReference>
<evidence type="ECO:0000256" key="2">
    <source>
        <dbReference type="ARBA" id="ARBA00022475"/>
    </source>
</evidence>
<dbReference type="Proteomes" id="UP000270112">
    <property type="component" value="Unassembled WGS sequence"/>
</dbReference>
<evidence type="ECO:0000313" key="11">
    <source>
        <dbReference type="EMBL" id="RNM40883.1"/>
    </source>
</evidence>
<dbReference type="EMBL" id="QICC01000059">
    <property type="protein sequence ID" value="RNM40883.1"/>
    <property type="molecule type" value="Genomic_DNA"/>
</dbReference>
<reference evidence="10 12" key="1">
    <citation type="journal article" date="2018" name="Elife">
        <title>Discovery and characterization of a prevalent human gut bacterial enzyme sufficient for the inactivation of a family of plant toxins.</title>
        <authorList>
            <person name="Koppel N."/>
            <person name="Bisanz J.E."/>
            <person name="Pandelia M.E."/>
            <person name="Turnbaugh P.J."/>
            <person name="Balskus E.P."/>
        </authorList>
    </citation>
    <scope>NUCLEOTIDE SEQUENCE [LARGE SCALE GENOMIC DNA]</scope>
    <source>
        <strain evidence="10 12">DSM 16107</strain>
    </source>
</reference>
<dbReference type="InterPro" id="IPR052175">
    <property type="entry name" value="ComplexI-like_HydComp"/>
</dbReference>
<feature type="transmembrane region" description="Helical" evidence="8">
    <location>
        <begin position="36"/>
        <end position="54"/>
    </location>
</feature>
<dbReference type="InterPro" id="IPR001750">
    <property type="entry name" value="ND/Mrp_TM"/>
</dbReference>
<keyword evidence="5" id="KW-0560">Oxidoreductase</keyword>
<dbReference type="PANTHER" id="PTHR42682">
    <property type="entry name" value="HYDROGENASE-4 COMPONENT F"/>
    <property type="match status" value="1"/>
</dbReference>
<protein>
    <submittedName>
        <fullName evidence="10 11">Hydrogenase</fullName>
    </submittedName>
</protein>
<proteinExistence type="predicted"/>
<dbReference type="PANTHER" id="PTHR42682:SF5">
    <property type="entry name" value="HYDROGENASE-4 COMPONENT F"/>
    <property type="match status" value="1"/>
</dbReference>
<evidence type="ECO:0000259" key="9">
    <source>
        <dbReference type="Pfam" id="PF00361"/>
    </source>
</evidence>
<evidence type="ECO:0000256" key="6">
    <source>
        <dbReference type="ARBA" id="ARBA00023136"/>
    </source>
</evidence>
<feature type="transmembrane region" description="Helical" evidence="8">
    <location>
        <begin position="407"/>
        <end position="437"/>
    </location>
</feature>
<evidence type="ECO:0000256" key="3">
    <source>
        <dbReference type="ARBA" id="ARBA00022692"/>
    </source>
</evidence>
<dbReference type="OrthoDB" id="9811798at2"/>
<dbReference type="Pfam" id="PF00361">
    <property type="entry name" value="Proton_antipo_M"/>
    <property type="match status" value="1"/>
</dbReference>
<accession>A0A3N0IV84</accession>
<evidence type="ECO:0000256" key="7">
    <source>
        <dbReference type="RuleBase" id="RU000320"/>
    </source>
</evidence>
<feature type="transmembrane region" description="Helical" evidence="8">
    <location>
        <begin position="74"/>
        <end position="95"/>
    </location>
</feature>
<evidence type="ECO:0000313" key="10">
    <source>
        <dbReference type="EMBL" id="RDB68123.1"/>
    </source>
</evidence>
<feature type="transmembrane region" description="Helical" evidence="8">
    <location>
        <begin position="168"/>
        <end position="189"/>
    </location>
</feature>
<keyword evidence="6 8" id="KW-0472">Membrane</keyword>
<evidence type="ECO:0000313" key="12">
    <source>
        <dbReference type="Proteomes" id="UP000253817"/>
    </source>
</evidence>
<name>A0A3N0IV84_9ACTN</name>
<keyword evidence="12" id="KW-1185">Reference proteome</keyword>
<feature type="transmembrane region" description="Helical" evidence="8">
    <location>
        <begin position="379"/>
        <end position="401"/>
    </location>
</feature>